<reference evidence="8" key="1">
    <citation type="journal article" date="2019" name="Int. J. Syst. Evol. Microbiol.">
        <title>The Global Catalogue of Microorganisms (GCM) 10K type strain sequencing project: providing services to taxonomists for standard genome sequencing and annotation.</title>
        <authorList>
            <consortium name="The Broad Institute Genomics Platform"/>
            <consortium name="The Broad Institute Genome Sequencing Center for Infectious Disease"/>
            <person name="Wu L."/>
            <person name="Ma J."/>
        </authorList>
    </citation>
    <scope>NUCLEOTIDE SEQUENCE [LARGE SCALE GENOMIC DNA]</scope>
    <source>
        <strain evidence="8">JCM 16981</strain>
    </source>
</reference>
<comment type="caution">
    <text evidence="7">The sequence shown here is derived from an EMBL/GenBank/DDBJ whole genome shotgun (WGS) entry which is preliminary data.</text>
</comment>
<keyword evidence="4 6" id="KW-1133">Transmembrane helix</keyword>
<evidence type="ECO:0000256" key="1">
    <source>
        <dbReference type="ARBA" id="ARBA00004141"/>
    </source>
</evidence>
<evidence type="ECO:0000256" key="3">
    <source>
        <dbReference type="ARBA" id="ARBA00022692"/>
    </source>
</evidence>
<proteinExistence type="inferred from homology"/>
<evidence type="ECO:0000313" key="8">
    <source>
        <dbReference type="Proteomes" id="UP001500920"/>
    </source>
</evidence>
<feature type="transmembrane region" description="Helical" evidence="6">
    <location>
        <begin position="325"/>
        <end position="347"/>
    </location>
</feature>
<evidence type="ECO:0000256" key="6">
    <source>
        <dbReference type="SAM" id="Phobius"/>
    </source>
</evidence>
<feature type="transmembrane region" description="Helical" evidence="6">
    <location>
        <begin position="282"/>
        <end position="304"/>
    </location>
</feature>
<feature type="transmembrane region" description="Helical" evidence="6">
    <location>
        <begin position="251"/>
        <end position="276"/>
    </location>
</feature>
<name>A0ABP7EN71_9STAP</name>
<dbReference type="CDD" id="cd11484">
    <property type="entry name" value="SLC-NCS1sbd_CobB-like"/>
    <property type="match status" value="1"/>
</dbReference>
<organism evidence="7 8">
    <name type="scientific">Salinicoccus jeotgali</name>
    <dbReference type="NCBI Taxonomy" id="381634"/>
    <lineage>
        <taxon>Bacteria</taxon>
        <taxon>Bacillati</taxon>
        <taxon>Bacillota</taxon>
        <taxon>Bacilli</taxon>
        <taxon>Bacillales</taxon>
        <taxon>Staphylococcaceae</taxon>
        <taxon>Salinicoccus</taxon>
    </lineage>
</organism>
<evidence type="ECO:0000256" key="4">
    <source>
        <dbReference type="ARBA" id="ARBA00022989"/>
    </source>
</evidence>
<dbReference type="EMBL" id="BAABCK010000017">
    <property type="protein sequence ID" value="GAA3720778.1"/>
    <property type="molecule type" value="Genomic_DNA"/>
</dbReference>
<feature type="transmembrane region" description="Helical" evidence="6">
    <location>
        <begin position="425"/>
        <end position="444"/>
    </location>
</feature>
<feature type="transmembrane region" description="Helical" evidence="6">
    <location>
        <begin position="395"/>
        <end position="413"/>
    </location>
</feature>
<feature type="transmembrane region" description="Helical" evidence="6">
    <location>
        <begin position="41"/>
        <end position="64"/>
    </location>
</feature>
<evidence type="ECO:0000256" key="2">
    <source>
        <dbReference type="ARBA" id="ARBA00008974"/>
    </source>
</evidence>
<dbReference type="InterPro" id="IPR001248">
    <property type="entry name" value="Pur-cyt_permease"/>
</dbReference>
<protein>
    <submittedName>
        <fullName evidence="7">Cytosine permease</fullName>
    </submittedName>
</protein>
<sequence>MNTGTGVVKDETFVGNGASEGKRLIEDYEISPVPESERKGWFHLTMVWIAGIIALSATALGGALGSGMSLSQAVVVSFVGTFLLAILNIICGIPGNKTGLSTSMISSFAMGRYGAYLVSIVIAISLFGWFGVQLDLFGSSLLNVINSVFGIEINRTLLMVIGGAMMTVTSMIGYKAIEKLSIVAVPLLGILLVGSTVIVLRNYSLSELNNAALATESITIGTGISLVIGSLAVGAIIAPDFSRYAKGTKDTIISSLLGYFVGYSIVLMIAVLLAKATTEVDVVAIMIGIGWGTGGMLVLILAQWTTNNTNLYSSALGFSVVFKKVPKYIITIVAGVVGTTFAITGIYTNFITFLNILSIMIPPVGGIYAADYIMRHKAYDFALVNNIKKVNPYSLIIWAIAIFVAFATSASPLGLELINLTNAPAMDAFLVAFLLQLIASKWLMKDFTLEVNK</sequence>
<dbReference type="Gene3D" id="1.10.4160.10">
    <property type="entry name" value="Hydantoin permease"/>
    <property type="match status" value="1"/>
</dbReference>
<dbReference type="InterPro" id="IPR030191">
    <property type="entry name" value="CodB"/>
</dbReference>
<dbReference type="Proteomes" id="UP001500920">
    <property type="component" value="Unassembled WGS sequence"/>
</dbReference>
<feature type="transmembrane region" description="Helical" evidence="6">
    <location>
        <begin position="220"/>
        <end position="239"/>
    </location>
</feature>
<keyword evidence="3 6" id="KW-0812">Transmembrane</keyword>
<dbReference type="Pfam" id="PF02133">
    <property type="entry name" value="Transp_cyt_pur"/>
    <property type="match status" value="1"/>
</dbReference>
<evidence type="ECO:0000313" key="7">
    <source>
        <dbReference type="EMBL" id="GAA3720778.1"/>
    </source>
</evidence>
<comment type="similarity">
    <text evidence="2">Belongs to the purine-cytosine permease (2.A.39) family.</text>
</comment>
<feature type="transmembrane region" description="Helical" evidence="6">
    <location>
        <begin position="353"/>
        <end position="374"/>
    </location>
</feature>
<dbReference type="PANTHER" id="PTHR30569">
    <property type="entry name" value="CYTOSINE TRANSPORTER CODB"/>
    <property type="match status" value="1"/>
</dbReference>
<feature type="transmembrane region" description="Helical" evidence="6">
    <location>
        <begin position="70"/>
        <end position="93"/>
    </location>
</feature>
<feature type="transmembrane region" description="Helical" evidence="6">
    <location>
        <begin position="113"/>
        <end position="132"/>
    </location>
</feature>
<keyword evidence="8" id="KW-1185">Reference proteome</keyword>
<accession>A0ABP7EN71</accession>
<feature type="transmembrane region" description="Helical" evidence="6">
    <location>
        <begin position="144"/>
        <end position="168"/>
    </location>
</feature>
<comment type="subcellular location">
    <subcellularLocation>
        <location evidence="1">Membrane</location>
        <topology evidence="1">Multi-pass membrane protein</topology>
    </subcellularLocation>
</comment>
<keyword evidence="5 6" id="KW-0472">Membrane</keyword>
<gene>
    <name evidence="7" type="ORF">GCM10022378_08540</name>
</gene>
<feature type="transmembrane region" description="Helical" evidence="6">
    <location>
        <begin position="180"/>
        <end position="200"/>
    </location>
</feature>
<dbReference type="PANTHER" id="PTHR30569:SF0">
    <property type="entry name" value="CYTOSINE PERMEASE"/>
    <property type="match status" value="1"/>
</dbReference>
<dbReference type="RefSeq" id="WP_344701758.1">
    <property type="nucleotide sequence ID" value="NZ_BAABCK010000017.1"/>
</dbReference>
<evidence type="ECO:0000256" key="5">
    <source>
        <dbReference type="ARBA" id="ARBA00023136"/>
    </source>
</evidence>